<reference evidence="4 5" key="1">
    <citation type="submission" date="2019-07" db="EMBL/GenBank/DDBJ databases">
        <authorList>
            <person name="Hibberd C M."/>
            <person name="Gehrig L. J."/>
            <person name="Chang H.-W."/>
            <person name="Venkatesh S."/>
        </authorList>
    </citation>
    <scope>NUCLEOTIDE SEQUENCE [LARGE SCALE GENOMIC DNA]</scope>
    <source>
        <strain evidence="4">Blautia_luti_SSTS_Bg7063</strain>
    </source>
</reference>
<evidence type="ECO:0000313" key="5">
    <source>
        <dbReference type="Proteomes" id="UP000408482"/>
    </source>
</evidence>
<gene>
    <name evidence="4" type="ORF">RSSSTS7063_00228</name>
</gene>
<dbReference type="AlphaFoldDB" id="A0A564W438"/>
<dbReference type="InterPro" id="IPR009057">
    <property type="entry name" value="Homeodomain-like_sf"/>
</dbReference>
<dbReference type="InterPro" id="IPR039532">
    <property type="entry name" value="TetR_C_Firmicutes"/>
</dbReference>
<dbReference type="Pfam" id="PF00440">
    <property type="entry name" value="TetR_N"/>
    <property type="match status" value="1"/>
</dbReference>
<keyword evidence="5" id="KW-1185">Reference proteome</keyword>
<evidence type="ECO:0000313" key="4">
    <source>
        <dbReference type="EMBL" id="VUX39634.1"/>
    </source>
</evidence>
<dbReference type="Pfam" id="PF14278">
    <property type="entry name" value="TetR_C_8"/>
    <property type="match status" value="1"/>
</dbReference>
<sequence length="186" mass="22050">MPSFTRRIILHTLTELMNEKPLSKITVKDIVERCGVNRNTFYYHFRDIPDAVEAMVGEELVDILKNQKVPESVSDCMEILVNAVQKNKKAMIHLYRSIQRDVFADYLDHAAERVVEELISRAVGDFEMDQEDRHLISRYYKCVFVGVILDWLRHDMDYDILSDMHKLEYIYEKSLESQYKNLKEKL</sequence>
<protein>
    <submittedName>
        <fullName evidence="4">Bacterial regulatory proteins, tetR family</fullName>
    </submittedName>
</protein>
<evidence type="ECO:0000259" key="3">
    <source>
        <dbReference type="PROSITE" id="PS50977"/>
    </source>
</evidence>
<evidence type="ECO:0000256" key="1">
    <source>
        <dbReference type="ARBA" id="ARBA00023125"/>
    </source>
</evidence>
<dbReference type="RefSeq" id="WP_144094179.1">
    <property type="nucleotide sequence ID" value="NZ_CABHMX010000013.1"/>
</dbReference>
<dbReference type="Proteomes" id="UP000408482">
    <property type="component" value="Unassembled WGS sequence"/>
</dbReference>
<feature type="DNA-binding region" description="H-T-H motif" evidence="2">
    <location>
        <begin position="26"/>
        <end position="45"/>
    </location>
</feature>
<dbReference type="GO" id="GO:0003677">
    <property type="term" value="F:DNA binding"/>
    <property type="evidence" value="ECO:0007669"/>
    <property type="project" value="UniProtKB-UniRule"/>
</dbReference>
<dbReference type="PROSITE" id="PS50977">
    <property type="entry name" value="HTH_TETR_2"/>
    <property type="match status" value="1"/>
</dbReference>
<dbReference type="SUPFAM" id="SSF46689">
    <property type="entry name" value="Homeodomain-like"/>
    <property type="match status" value="1"/>
</dbReference>
<keyword evidence="1 2" id="KW-0238">DNA-binding</keyword>
<dbReference type="PANTHER" id="PTHR43479">
    <property type="entry name" value="ACREF/ENVCD OPERON REPRESSOR-RELATED"/>
    <property type="match status" value="1"/>
</dbReference>
<dbReference type="PANTHER" id="PTHR43479:SF11">
    <property type="entry name" value="ACREF_ENVCD OPERON REPRESSOR-RELATED"/>
    <property type="match status" value="1"/>
</dbReference>
<dbReference type="EMBL" id="CABHNW010000128">
    <property type="protein sequence ID" value="VUX39634.1"/>
    <property type="molecule type" value="Genomic_DNA"/>
</dbReference>
<name>A0A564W438_9FIRM</name>
<dbReference type="InterPro" id="IPR001647">
    <property type="entry name" value="HTH_TetR"/>
</dbReference>
<organism evidence="4 5">
    <name type="scientific">Blautia luti</name>
    <dbReference type="NCBI Taxonomy" id="89014"/>
    <lineage>
        <taxon>Bacteria</taxon>
        <taxon>Bacillati</taxon>
        <taxon>Bacillota</taxon>
        <taxon>Clostridia</taxon>
        <taxon>Lachnospirales</taxon>
        <taxon>Lachnospiraceae</taxon>
        <taxon>Blautia</taxon>
    </lineage>
</organism>
<proteinExistence type="predicted"/>
<accession>A0A564W438</accession>
<feature type="domain" description="HTH tetR-type" evidence="3">
    <location>
        <begin position="3"/>
        <end position="63"/>
    </location>
</feature>
<evidence type="ECO:0000256" key="2">
    <source>
        <dbReference type="PROSITE-ProRule" id="PRU00335"/>
    </source>
</evidence>
<dbReference type="Gene3D" id="1.10.357.10">
    <property type="entry name" value="Tetracycline Repressor, domain 2"/>
    <property type="match status" value="1"/>
</dbReference>
<dbReference type="InterPro" id="IPR050624">
    <property type="entry name" value="HTH-type_Tx_Regulator"/>
</dbReference>